<reference evidence="2" key="1">
    <citation type="submission" date="2021-01" db="EMBL/GenBank/DDBJ databases">
        <authorList>
            <person name="Corre E."/>
            <person name="Pelletier E."/>
            <person name="Niang G."/>
            <person name="Scheremetjew M."/>
            <person name="Finn R."/>
            <person name="Kale V."/>
            <person name="Holt S."/>
            <person name="Cochrane G."/>
            <person name="Meng A."/>
            <person name="Brown T."/>
            <person name="Cohen L."/>
        </authorList>
    </citation>
    <scope>NUCLEOTIDE SEQUENCE</scope>
    <source>
        <strain evidence="2">SAG 11-48b</strain>
    </source>
</reference>
<proteinExistence type="predicted"/>
<dbReference type="PANTHER" id="PTHR10378">
    <property type="entry name" value="LIM DOMAIN-BINDING PROTEIN"/>
    <property type="match status" value="1"/>
</dbReference>
<dbReference type="AlphaFoldDB" id="A0A7S2VV32"/>
<dbReference type="Pfam" id="PF01803">
    <property type="entry name" value="LIM_bind"/>
    <property type="match status" value="1"/>
</dbReference>
<accession>A0A7S2VV32</accession>
<dbReference type="InterPro" id="IPR029005">
    <property type="entry name" value="LIM-bd/SEUSS"/>
</dbReference>
<feature type="region of interest" description="Disordered" evidence="1">
    <location>
        <begin position="356"/>
        <end position="415"/>
    </location>
</feature>
<sequence>MQPQTGAKSLLPRLLYLVQCRNRYRPTDNNIQWFKTYVSEFFAPNSVVRVSVKDMPVFQQPHTAIPSSLTCTEVPYEVLPRLYQFKYENGVQEELLFMGNVIETTLPGGGTSIIAYQAAEHLVFEGYVVVQYGHLRVVFNDKCKVQLLDFSVTGYDLHLDHSVLHTEMRQLSQVLEDKCQVLHQVTGAQQPENLHEANESLRVAMNCMRQFQARLDQYLSFEWSYIQKVLHFMQMADVISSINGLFHTCNNMQLSPLAALSKFGKLANQMGSQSQVDLGDGPGQQAAEQQGMELMGETTQHLAAHNAAMGSMLALSSAAGVQGALNAGFLNHPSPQTSISPMQVMAAHVAGMAPLHASHGGMNGAAGSPPLPSPTSDHQQAQHGPAGQQQGSQSQVPLEVFPPQQQQQQQQQQGQ</sequence>
<gene>
    <name evidence="2" type="ORF">CCHL1392_LOCUS749</name>
</gene>
<dbReference type="EMBL" id="HBHD01001368">
    <property type="protein sequence ID" value="CAD9652074.1"/>
    <property type="molecule type" value="Transcribed_RNA"/>
</dbReference>
<protein>
    <submittedName>
        <fullName evidence="2">Uncharacterized protein</fullName>
    </submittedName>
</protein>
<name>A0A7S2VV32_9CHLO</name>
<feature type="compositionally biased region" description="Low complexity" evidence="1">
    <location>
        <begin position="378"/>
        <end position="395"/>
    </location>
</feature>
<evidence type="ECO:0000256" key="1">
    <source>
        <dbReference type="SAM" id="MobiDB-lite"/>
    </source>
</evidence>
<evidence type="ECO:0000313" key="2">
    <source>
        <dbReference type="EMBL" id="CAD9652074.1"/>
    </source>
</evidence>
<organism evidence="2">
    <name type="scientific">Chlamydomonas chlamydogama</name>
    <dbReference type="NCBI Taxonomy" id="225041"/>
    <lineage>
        <taxon>Eukaryota</taxon>
        <taxon>Viridiplantae</taxon>
        <taxon>Chlorophyta</taxon>
        <taxon>core chlorophytes</taxon>
        <taxon>Chlorophyceae</taxon>
        <taxon>CS clade</taxon>
        <taxon>Chlamydomonadales</taxon>
        <taxon>Chlamydomonadaceae</taxon>
        <taxon>Chlamydomonas</taxon>
    </lineage>
</organism>
<feature type="compositionally biased region" description="Low complexity" evidence="1">
    <location>
        <begin position="404"/>
        <end position="415"/>
    </location>
</feature>